<gene>
    <name evidence="1" type="ORF">ACFPIJ_09350</name>
</gene>
<evidence type="ECO:0000313" key="2">
    <source>
        <dbReference type="Proteomes" id="UP001595912"/>
    </source>
</evidence>
<dbReference type="EMBL" id="JBHSIU010000011">
    <property type="protein sequence ID" value="MFC4998034.1"/>
    <property type="molecule type" value="Genomic_DNA"/>
</dbReference>
<dbReference type="InterPro" id="IPR009000">
    <property type="entry name" value="Transl_B-barrel_sf"/>
</dbReference>
<dbReference type="Proteomes" id="UP001595912">
    <property type="component" value="Unassembled WGS sequence"/>
</dbReference>
<dbReference type="SUPFAM" id="SSF50447">
    <property type="entry name" value="Translation proteins"/>
    <property type="match status" value="1"/>
</dbReference>
<name>A0ABV9VQG4_9ACTN</name>
<dbReference type="RefSeq" id="WP_380114290.1">
    <property type="nucleotide sequence ID" value="NZ_JBHSIU010000011.1"/>
</dbReference>
<sequence length="94" mass="9889">MVTMRIEDAFTGPDGRTVVTGRPDGGDVPLGTRLWLTGDDHAPWPLTAAAFLRICGRHDATRARDGENTAMVLDGVPPGAVLVGRTLHTGEPSA</sequence>
<organism evidence="1 2">
    <name type="scientific">Dactylosporangium cerinum</name>
    <dbReference type="NCBI Taxonomy" id="1434730"/>
    <lineage>
        <taxon>Bacteria</taxon>
        <taxon>Bacillati</taxon>
        <taxon>Actinomycetota</taxon>
        <taxon>Actinomycetes</taxon>
        <taxon>Micromonosporales</taxon>
        <taxon>Micromonosporaceae</taxon>
        <taxon>Dactylosporangium</taxon>
    </lineage>
</organism>
<dbReference type="Gene3D" id="2.40.30.10">
    <property type="entry name" value="Translation factors"/>
    <property type="match status" value="1"/>
</dbReference>
<comment type="caution">
    <text evidence="1">The sequence shown here is derived from an EMBL/GenBank/DDBJ whole genome shotgun (WGS) entry which is preliminary data.</text>
</comment>
<keyword evidence="2" id="KW-1185">Reference proteome</keyword>
<protein>
    <submittedName>
        <fullName evidence="1">Uncharacterized protein</fullName>
    </submittedName>
</protein>
<proteinExistence type="predicted"/>
<reference evidence="2" key="1">
    <citation type="journal article" date="2019" name="Int. J. Syst. Evol. Microbiol.">
        <title>The Global Catalogue of Microorganisms (GCM) 10K type strain sequencing project: providing services to taxonomists for standard genome sequencing and annotation.</title>
        <authorList>
            <consortium name="The Broad Institute Genomics Platform"/>
            <consortium name="The Broad Institute Genome Sequencing Center for Infectious Disease"/>
            <person name="Wu L."/>
            <person name="Ma J."/>
        </authorList>
    </citation>
    <scope>NUCLEOTIDE SEQUENCE [LARGE SCALE GENOMIC DNA]</scope>
    <source>
        <strain evidence="2">CGMCC 4.7152</strain>
    </source>
</reference>
<accession>A0ABV9VQG4</accession>
<evidence type="ECO:0000313" key="1">
    <source>
        <dbReference type="EMBL" id="MFC4998034.1"/>
    </source>
</evidence>